<accession>A0A1B9E9A4</accession>
<dbReference type="EMBL" id="LVEP01000005">
    <property type="protein sequence ID" value="OCB78458.1"/>
    <property type="molecule type" value="Genomic_DNA"/>
</dbReference>
<name>A0A1B9E9A4_9FLAO</name>
<evidence type="ECO:0000313" key="2">
    <source>
        <dbReference type="Proteomes" id="UP000093510"/>
    </source>
</evidence>
<dbReference type="STRING" id="1763534.GCA_001831475_00463"/>
<gene>
    <name evidence="1" type="ORF">LPBF_02030</name>
</gene>
<protein>
    <submittedName>
        <fullName evidence="1">Uncharacterized protein</fullName>
    </submittedName>
</protein>
<sequence>MNTTTTSQTKWQTVRKNGRKTNVERLRLKNLAFKLLQSGLTQKETAKKIGTCKETIRIWANQYPEALTPQTHPENLTPQSNVSDLLQNRFIKMLENEETTLPDLLAMNNLIKEHKKA</sequence>
<evidence type="ECO:0000313" key="1">
    <source>
        <dbReference type="EMBL" id="OCB78458.1"/>
    </source>
</evidence>
<dbReference type="RefSeq" id="WP_066331846.1">
    <property type="nucleotide sequence ID" value="NZ_CP017688.1"/>
</dbReference>
<keyword evidence="2" id="KW-1185">Reference proteome</keyword>
<comment type="caution">
    <text evidence="1">The sequence shown here is derived from an EMBL/GenBank/DDBJ whole genome shotgun (WGS) entry which is preliminary data.</text>
</comment>
<dbReference type="Proteomes" id="UP000093510">
    <property type="component" value="Unassembled WGS sequence"/>
</dbReference>
<proteinExistence type="predicted"/>
<reference evidence="1 2" key="1">
    <citation type="submission" date="2016-03" db="EMBL/GenBank/DDBJ databases">
        <authorList>
            <person name="Ploux O."/>
        </authorList>
    </citation>
    <scope>NUCLEOTIDE SEQUENCE [LARGE SCALE GENOMIC DNA]</scope>
    <source>
        <strain evidence="1 2">LPB0076</strain>
    </source>
</reference>
<dbReference type="AlphaFoldDB" id="A0A1B9E9A4"/>
<organism evidence="1 2">
    <name type="scientific">Flavobacterium crassostreae</name>
    <dbReference type="NCBI Taxonomy" id="1763534"/>
    <lineage>
        <taxon>Bacteria</taxon>
        <taxon>Pseudomonadati</taxon>
        <taxon>Bacteroidota</taxon>
        <taxon>Flavobacteriia</taxon>
        <taxon>Flavobacteriales</taxon>
        <taxon>Flavobacteriaceae</taxon>
        <taxon>Flavobacterium</taxon>
    </lineage>
</organism>